<feature type="transmembrane region" description="Helical" evidence="7">
    <location>
        <begin position="6"/>
        <end position="33"/>
    </location>
</feature>
<dbReference type="GO" id="GO:0005886">
    <property type="term" value="C:plasma membrane"/>
    <property type="evidence" value="ECO:0007669"/>
    <property type="project" value="UniProtKB-SubCell"/>
</dbReference>
<sequence length="118" mass="12902">HRITIGAFLSFLVGIYGGFYGALAGTFVLYILILWFRLTFIQGAATLKIASVFMTVTAATVFSIHHAVDYELGGAMFAGCLIGSYLGSHYAERIGNVWVKRMFTAFIIIAVIKLILSD</sequence>
<evidence type="ECO:0000256" key="3">
    <source>
        <dbReference type="ARBA" id="ARBA00022475"/>
    </source>
</evidence>
<evidence type="ECO:0000256" key="1">
    <source>
        <dbReference type="ARBA" id="ARBA00004651"/>
    </source>
</evidence>
<accession>X1NHG0</accession>
<proteinExistence type="predicted"/>
<dbReference type="Pfam" id="PF01925">
    <property type="entry name" value="TauE"/>
    <property type="match status" value="1"/>
</dbReference>
<dbReference type="PANTHER" id="PTHR30269:SF0">
    <property type="entry name" value="MEMBRANE TRANSPORTER PROTEIN YFCA-RELATED"/>
    <property type="match status" value="1"/>
</dbReference>
<evidence type="ECO:0000256" key="5">
    <source>
        <dbReference type="ARBA" id="ARBA00022989"/>
    </source>
</evidence>
<evidence type="ECO:0000256" key="2">
    <source>
        <dbReference type="ARBA" id="ARBA00022448"/>
    </source>
</evidence>
<comment type="caution">
    <text evidence="8">The sequence shown here is derived from an EMBL/GenBank/DDBJ whole genome shotgun (WGS) entry which is preliminary data.</text>
</comment>
<gene>
    <name evidence="8" type="ORF">S06H3_32043</name>
</gene>
<feature type="transmembrane region" description="Helical" evidence="7">
    <location>
        <begin position="72"/>
        <end position="91"/>
    </location>
</feature>
<feature type="non-terminal residue" evidence="8">
    <location>
        <position position="1"/>
    </location>
</feature>
<keyword evidence="3" id="KW-1003">Cell membrane</keyword>
<evidence type="ECO:0008006" key="9">
    <source>
        <dbReference type="Google" id="ProtNLM"/>
    </source>
</evidence>
<reference evidence="8" key="1">
    <citation type="journal article" date="2014" name="Front. Microbiol.">
        <title>High frequency of phylogenetically diverse reductive dehalogenase-homologous genes in deep subseafloor sedimentary metagenomes.</title>
        <authorList>
            <person name="Kawai M."/>
            <person name="Futagami T."/>
            <person name="Toyoda A."/>
            <person name="Takaki Y."/>
            <person name="Nishi S."/>
            <person name="Hori S."/>
            <person name="Arai W."/>
            <person name="Tsubouchi T."/>
            <person name="Morono Y."/>
            <person name="Uchiyama I."/>
            <person name="Ito T."/>
            <person name="Fujiyama A."/>
            <person name="Inagaki F."/>
            <person name="Takami H."/>
        </authorList>
    </citation>
    <scope>NUCLEOTIDE SEQUENCE</scope>
    <source>
        <strain evidence="8">Expedition CK06-06</strain>
    </source>
</reference>
<evidence type="ECO:0000256" key="4">
    <source>
        <dbReference type="ARBA" id="ARBA00022692"/>
    </source>
</evidence>
<dbReference type="InterPro" id="IPR002781">
    <property type="entry name" value="TM_pro_TauE-like"/>
</dbReference>
<dbReference type="InterPro" id="IPR052017">
    <property type="entry name" value="TSUP"/>
</dbReference>
<comment type="subcellular location">
    <subcellularLocation>
        <location evidence="1">Cell membrane</location>
        <topology evidence="1">Multi-pass membrane protein</topology>
    </subcellularLocation>
</comment>
<name>X1NHG0_9ZZZZ</name>
<keyword evidence="4 7" id="KW-0812">Transmembrane</keyword>
<keyword evidence="2" id="KW-0813">Transport</keyword>
<feature type="transmembrane region" description="Helical" evidence="7">
    <location>
        <begin position="45"/>
        <end position="66"/>
    </location>
</feature>
<dbReference type="AlphaFoldDB" id="X1NHG0"/>
<protein>
    <recommendedName>
        <fullName evidence="9">Membrane transporter protein</fullName>
    </recommendedName>
</protein>
<dbReference type="PANTHER" id="PTHR30269">
    <property type="entry name" value="TRANSMEMBRANE PROTEIN YFCA"/>
    <property type="match status" value="1"/>
</dbReference>
<evidence type="ECO:0000256" key="6">
    <source>
        <dbReference type="ARBA" id="ARBA00023136"/>
    </source>
</evidence>
<dbReference type="EMBL" id="BARV01019016">
    <property type="protein sequence ID" value="GAI26245.1"/>
    <property type="molecule type" value="Genomic_DNA"/>
</dbReference>
<keyword evidence="6 7" id="KW-0472">Membrane</keyword>
<organism evidence="8">
    <name type="scientific">marine sediment metagenome</name>
    <dbReference type="NCBI Taxonomy" id="412755"/>
    <lineage>
        <taxon>unclassified sequences</taxon>
        <taxon>metagenomes</taxon>
        <taxon>ecological metagenomes</taxon>
    </lineage>
</organism>
<feature type="transmembrane region" description="Helical" evidence="7">
    <location>
        <begin position="98"/>
        <end position="116"/>
    </location>
</feature>
<evidence type="ECO:0000256" key="7">
    <source>
        <dbReference type="SAM" id="Phobius"/>
    </source>
</evidence>
<keyword evidence="5 7" id="KW-1133">Transmembrane helix</keyword>
<evidence type="ECO:0000313" key="8">
    <source>
        <dbReference type="EMBL" id="GAI26245.1"/>
    </source>
</evidence>